<dbReference type="PANTHER" id="PTHR12357">
    <property type="entry name" value="YTH YT521-B HOMOLOGY DOMAIN-CONTAINING"/>
    <property type="match status" value="1"/>
</dbReference>
<dbReference type="Gene3D" id="3.10.590.10">
    <property type="entry name" value="ph1033 like domains"/>
    <property type="match status" value="1"/>
</dbReference>
<dbReference type="HOGENOM" id="CLU_1053961_0_0_1"/>
<protein>
    <submittedName>
        <fullName evidence="2">KLLA0E02443p</fullName>
    </submittedName>
</protein>
<dbReference type="GO" id="GO:0005737">
    <property type="term" value="C:cytoplasm"/>
    <property type="evidence" value="ECO:0007669"/>
    <property type="project" value="TreeGrafter"/>
</dbReference>
<keyword evidence="3" id="KW-1185">Reference proteome</keyword>
<dbReference type="PaxDb" id="284590-Q6CPT1"/>
<gene>
    <name evidence="2" type="ORF">KLLA0_E02443g</name>
</gene>
<dbReference type="InterPro" id="IPR045168">
    <property type="entry name" value="YTH_prot"/>
</dbReference>
<dbReference type="FunCoup" id="Q6CPT1">
    <property type="interactions" value="27"/>
</dbReference>
<dbReference type="SMR" id="Q6CPT1"/>
<dbReference type="PANTHER" id="PTHR12357:SF89">
    <property type="entry name" value="YTH DOMAIN-CONTAINING FAMILY PROTEIN"/>
    <property type="match status" value="1"/>
</dbReference>
<dbReference type="AlphaFoldDB" id="Q6CPT1"/>
<dbReference type="eggNOG" id="KOG1901">
    <property type="taxonomic scope" value="Eukaryota"/>
</dbReference>
<evidence type="ECO:0000313" key="3">
    <source>
        <dbReference type="Proteomes" id="UP000000598"/>
    </source>
</evidence>
<organism evidence="2 3">
    <name type="scientific">Kluyveromyces lactis (strain ATCC 8585 / CBS 2359 / DSM 70799 / NBRC 1267 / NRRL Y-1140 / WM37)</name>
    <name type="common">Yeast</name>
    <name type="synonym">Candida sphaerica</name>
    <dbReference type="NCBI Taxonomy" id="284590"/>
    <lineage>
        <taxon>Eukaryota</taxon>
        <taxon>Fungi</taxon>
        <taxon>Dikarya</taxon>
        <taxon>Ascomycota</taxon>
        <taxon>Saccharomycotina</taxon>
        <taxon>Saccharomycetes</taxon>
        <taxon>Saccharomycetales</taxon>
        <taxon>Saccharomycetaceae</taxon>
        <taxon>Kluyveromyces</taxon>
    </lineage>
</organism>
<dbReference type="KEGG" id="kla:KLLA0_E02443g"/>
<dbReference type="GO" id="GO:0061157">
    <property type="term" value="P:mRNA destabilization"/>
    <property type="evidence" value="ECO:0007669"/>
    <property type="project" value="TreeGrafter"/>
</dbReference>
<proteinExistence type="predicted"/>
<dbReference type="InParanoid" id="Q6CPT1"/>
<feature type="domain" description="YTH" evidence="1">
    <location>
        <begin position="113"/>
        <end position="253"/>
    </location>
</feature>
<dbReference type="InterPro" id="IPR007275">
    <property type="entry name" value="YTH_domain"/>
</dbReference>
<dbReference type="Proteomes" id="UP000000598">
    <property type="component" value="Chromosome E"/>
</dbReference>
<accession>Q6CPT1</accession>
<dbReference type="EMBL" id="CR382125">
    <property type="protein sequence ID" value="CAG99145.1"/>
    <property type="molecule type" value="Genomic_DNA"/>
</dbReference>
<dbReference type="STRING" id="284590.Q6CPT1"/>
<dbReference type="CDD" id="cd21134">
    <property type="entry name" value="YTH"/>
    <property type="match status" value="1"/>
</dbReference>
<reference evidence="2 3" key="1">
    <citation type="journal article" date="2004" name="Nature">
        <title>Genome evolution in yeasts.</title>
        <authorList>
            <consortium name="Genolevures"/>
            <person name="Dujon B."/>
            <person name="Sherman D."/>
            <person name="Fischer G."/>
            <person name="Durrens P."/>
            <person name="Casaregola S."/>
            <person name="Lafontaine I."/>
            <person name="de Montigny J."/>
            <person name="Marck C."/>
            <person name="Neuveglise C."/>
            <person name="Talla E."/>
            <person name="Goffard N."/>
            <person name="Frangeul L."/>
            <person name="Aigle M."/>
            <person name="Anthouard V."/>
            <person name="Babour A."/>
            <person name="Barbe V."/>
            <person name="Barnay S."/>
            <person name="Blanchin S."/>
            <person name="Beckerich J.M."/>
            <person name="Beyne E."/>
            <person name="Bleykasten C."/>
            <person name="Boisrame A."/>
            <person name="Boyer J."/>
            <person name="Cattolico L."/>
            <person name="Confanioleri F."/>
            <person name="de Daruvar A."/>
            <person name="Despons L."/>
            <person name="Fabre E."/>
            <person name="Fairhead C."/>
            <person name="Ferry-Dumazet H."/>
            <person name="Groppi A."/>
            <person name="Hantraye F."/>
            <person name="Hennequin C."/>
            <person name="Jauniaux N."/>
            <person name="Joyet P."/>
            <person name="Kachouri R."/>
            <person name="Kerrest A."/>
            <person name="Koszul R."/>
            <person name="Lemaire M."/>
            <person name="Lesur I."/>
            <person name="Ma L."/>
            <person name="Muller H."/>
            <person name="Nicaud J.M."/>
            <person name="Nikolski M."/>
            <person name="Oztas S."/>
            <person name="Ozier-Kalogeropoulos O."/>
            <person name="Pellenz S."/>
            <person name="Potier S."/>
            <person name="Richard G.F."/>
            <person name="Straub M.L."/>
            <person name="Suleau A."/>
            <person name="Swennene D."/>
            <person name="Tekaia F."/>
            <person name="Wesolowski-Louvel M."/>
            <person name="Westhof E."/>
            <person name="Wirth B."/>
            <person name="Zeniou-Meyer M."/>
            <person name="Zivanovic I."/>
            <person name="Bolotin-Fukuhara M."/>
            <person name="Thierry A."/>
            <person name="Bouchier C."/>
            <person name="Caudron B."/>
            <person name="Scarpelli C."/>
            <person name="Gaillardin C."/>
            <person name="Weissenbach J."/>
            <person name="Wincker P."/>
            <person name="Souciet J.L."/>
        </authorList>
    </citation>
    <scope>NUCLEOTIDE SEQUENCE [LARGE SCALE GENOMIC DNA]</scope>
    <source>
        <strain evidence="3">ATCC 8585 / CBS 2359 / DSM 70799 / NBRC 1267 / NRRL Y-1140 / WM37</strain>
    </source>
</reference>
<sequence length="264" mass="30431">MCNIQMDLWTELFLLNASSKFDFDDKNNASNGNAWYKDRSDTQEKIVPKGFNDEESFDTSGGSSFIESLMSNMDGFFSTASTIMESLSPLKEYTTDYSKIENRESVYGIPHGSKFFVIKSFNERNVKLALQNSVWSSTRKGNRRLEREYHSLAPGAKLFLLFSVNKSGKFCGIAEMCSDLIENDPRANIWETHTDSYTFPHLFQIKWWYVNDVKVRRFNHLVWETDGEQKSLGHGRDTEIVPFNIGHEIVAIFHNSYTKSSLLF</sequence>
<evidence type="ECO:0000313" key="2">
    <source>
        <dbReference type="EMBL" id="CAG99145.1"/>
    </source>
</evidence>
<name>Q6CPT1_KLULA</name>
<dbReference type="Pfam" id="PF04146">
    <property type="entry name" value="YTH"/>
    <property type="match status" value="1"/>
</dbReference>
<dbReference type="GO" id="GO:1990247">
    <property type="term" value="F:N6-methyladenosine-containing RNA reader activity"/>
    <property type="evidence" value="ECO:0007669"/>
    <property type="project" value="TreeGrafter"/>
</dbReference>
<evidence type="ECO:0000259" key="1">
    <source>
        <dbReference type="PROSITE" id="PS50882"/>
    </source>
</evidence>
<dbReference type="GO" id="GO:0003729">
    <property type="term" value="F:mRNA binding"/>
    <property type="evidence" value="ECO:0007669"/>
    <property type="project" value="TreeGrafter"/>
</dbReference>
<dbReference type="PROSITE" id="PS50882">
    <property type="entry name" value="YTH"/>
    <property type="match status" value="1"/>
</dbReference>